<dbReference type="STRING" id="698492.A0A0E9ND98"/>
<dbReference type="GO" id="GO:0008270">
    <property type="term" value="F:zinc ion binding"/>
    <property type="evidence" value="ECO:0007669"/>
    <property type="project" value="InterPro"/>
</dbReference>
<feature type="region of interest" description="Disordered" evidence="1">
    <location>
        <begin position="543"/>
        <end position="615"/>
    </location>
</feature>
<evidence type="ECO:0000259" key="3">
    <source>
        <dbReference type="Pfam" id="PF06221"/>
    </source>
</evidence>
<dbReference type="EMBL" id="BACD03000011">
    <property type="protein sequence ID" value="GAO47819.1"/>
    <property type="molecule type" value="Genomic_DNA"/>
</dbReference>
<reference evidence="4 5" key="2">
    <citation type="journal article" date="2014" name="J. Gen. Appl. Microbiol.">
        <title>The early diverging ascomycetous budding yeast Saitoella complicata has three histone deacetylases belonging to the Clr6, Hos2, and Rpd3 lineages.</title>
        <authorList>
            <person name="Nishida H."/>
            <person name="Matsumoto T."/>
            <person name="Kondo S."/>
            <person name="Hamamoto M."/>
            <person name="Yoshikawa H."/>
        </authorList>
    </citation>
    <scope>NUCLEOTIDE SEQUENCE [LARGE SCALE GENOMIC DNA]</scope>
    <source>
        <strain evidence="4 5">NRRL Y-17804</strain>
    </source>
</reference>
<dbReference type="GO" id="GO:0045893">
    <property type="term" value="P:positive regulation of DNA-templated transcription"/>
    <property type="evidence" value="ECO:0007669"/>
    <property type="project" value="TreeGrafter"/>
</dbReference>
<proteinExistence type="predicted"/>
<feature type="domain" description="TRIP4/RQT4 C2HC5-type zinc finger" evidence="3">
    <location>
        <begin position="311"/>
        <end position="363"/>
    </location>
</feature>
<evidence type="ECO:0000256" key="2">
    <source>
        <dbReference type="SAM" id="Phobius"/>
    </source>
</evidence>
<name>A0A0E9ND98_SAICN</name>
<dbReference type="OMA" id="MWASPQE"/>
<dbReference type="PANTHER" id="PTHR12963:SF4">
    <property type="entry name" value="ACTIVATING SIGNAL COINTEGRATOR 1"/>
    <property type="match status" value="1"/>
</dbReference>
<evidence type="ECO:0000256" key="1">
    <source>
        <dbReference type="SAM" id="MobiDB-lite"/>
    </source>
</evidence>
<keyword evidence="2" id="KW-0812">Transmembrane</keyword>
<feature type="compositionally biased region" description="Basic and acidic residues" evidence="1">
    <location>
        <begin position="578"/>
        <end position="589"/>
    </location>
</feature>
<dbReference type="GO" id="GO:0005634">
    <property type="term" value="C:nucleus"/>
    <property type="evidence" value="ECO:0007669"/>
    <property type="project" value="InterPro"/>
</dbReference>
<dbReference type="GO" id="GO:0072344">
    <property type="term" value="P:rescue of stalled ribosome"/>
    <property type="evidence" value="ECO:0007669"/>
    <property type="project" value="InterPro"/>
</dbReference>
<protein>
    <recommendedName>
        <fullName evidence="3">TRIP4/RQT4 C2HC5-type zinc finger domain-containing protein</fullName>
    </recommendedName>
</protein>
<evidence type="ECO:0000313" key="5">
    <source>
        <dbReference type="Proteomes" id="UP000033140"/>
    </source>
</evidence>
<dbReference type="Pfam" id="PF06221">
    <property type="entry name" value="zf-C2HC5"/>
    <property type="match status" value="1"/>
</dbReference>
<feature type="region of interest" description="Disordered" evidence="1">
    <location>
        <begin position="210"/>
        <end position="282"/>
    </location>
</feature>
<reference evidence="4 5" key="3">
    <citation type="journal article" date="2015" name="Genome Announc.">
        <title>Draft Genome Sequence of the Archiascomycetous Yeast Saitoella complicata.</title>
        <authorList>
            <person name="Yamauchi K."/>
            <person name="Kondo S."/>
            <person name="Hamamoto M."/>
            <person name="Takahashi Y."/>
            <person name="Ogura Y."/>
            <person name="Hayashi T."/>
            <person name="Nishida H."/>
        </authorList>
    </citation>
    <scope>NUCLEOTIDE SEQUENCE [LARGE SCALE GENOMIC DNA]</scope>
    <source>
        <strain evidence="4 5">NRRL Y-17804</strain>
    </source>
</reference>
<keyword evidence="2" id="KW-0472">Membrane</keyword>
<gene>
    <name evidence="4" type="ORF">G7K_2017-t1</name>
</gene>
<dbReference type="InterPro" id="IPR039128">
    <property type="entry name" value="TRIP4-like"/>
</dbReference>
<feature type="region of interest" description="Disordered" evidence="1">
    <location>
        <begin position="153"/>
        <end position="194"/>
    </location>
</feature>
<comment type="caution">
    <text evidence="4">The sequence shown here is derived from an EMBL/GenBank/DDBJ whole genome shotgun (WGS) entry which is preliminary data.</text>
</comment>
<organism evidence="4 5">
    <name type="scientific">Saitoella complicata (strain BCRC 22490 / CBS 7301 / JCM 7358 / NBRC 10748 / NRRL Y-17804)</name>
    <dbReference type="NCBI Taxonomy" id="698492"/>
    <lineage>
        <taxon>Eukaryota</taxon>
        <taxon>Fungi</taxon>
        <taxon>Dikarya</taxon>
        <taxon>Ascomycota</taxon>
        <taxon>Taphrinomycotina</taxon>
        <taxon>Taphrinomycotina incertae sedis</taxon>
        <taxon>Saitoella</taxon>
    </lineage>
</organism>
<feature type="compositionally biased region" description="Basic and acidic residues" evidence="1">
    <location>
        <begin position="603"/>
        <end position="615"/>
    </location>
</feature>
<feature type="compositionally biased region" description="Polar residues" evidence="1">
    <location>
        <begin position="168"/>
        <end position="177"/>
    </location>
</feature>
<sequence length="615" mass="67513">MSVHDIYVSGRSLCWCVGIFGFYVFFCVVLSLDLCVCEFVCWVDGICFGSVCCSRVCFSLRDADRDVFGELHLETPLLLISRARQHRTMSNLDSWAVLRIQAILPLDTESLQQVVAYANSLDSPEDVANHFKGMLGDDSDSLDFISQYNARRWPPADPARVPKREATKGSTTPSRAQTPVIREPSKPKALTKEDLAKAFGGGGSVYMKGQEDEDYFGGRGKAKAKQQSIAPGRPLDPAPEQVSKPAVKTNQGGLMTSDLLAPKKKKTPATSTSTSAGFSPNASSAHLSSLAEIDSALRLLDLADDRKKRKRRPCNCQAILHPLFMAAPNCLNCGKIICAAEGIGPCTFCGVDVLSKEQQLELVNELRKEKGQLKMQADQKKKVRTGQVQRGYASHAGGSVHVPDEAEAEMEAKRLAAEERKETLLGYDRNSVRRTHIIDEASDFDMPQIDKWASPAERALALRKQQKALEAMSKQKRKVMAIDLSGRRAHVTYDEESEPEAENQFAEEEAAIAQDKAEMERAKEERLGGGAFAQNPLLKKYARPKYIPPKGKGKAGETDHSATWSKLGKKLGTGGWKRVQDDDADREAMQEQLILGAGAIDGEPGREEPSSSRKA</sequence>
<accession>A0A0E9ND98</accession>
<dbReference type="GO" id="GO:0180022">
    <property type="term" value="C:RQC-trigger complex"/>
    <property type="evidence" value="ECO:0007669"/>
    <property type="project" value="InterPro"/>
</dbReference>
<feature type="transmembrane region" description="Helical" evidence="2">
    <location>
        <begin position="12"/>
        <end position="32"/>
    </location>
</feature>
<dbReference type="AlphaFoldDB" id="A0A0E9ND98"/>
<keyword evidence="5" id="KW-1185">Reference proteome</keyword>
<feature type="compositionally biased region" description="Basic and acidic residues" evidence="1">
    <location>
        <begin position="183"/>
        <end position="194"/>
    </location>
</feature>
<dbReference type="Proteomes" id="UP000033140">
    <property type="component" value="Unassembled WGS sequence"/>
</dbReference>
<feature type="region of interest" description="Disordered" evidence="1">
    <location>
        <begin position="373"/>
        <end position="399"/>
    </location>
</feature>
<evidence type="ECO:0000313" key="4">
    <source>
        <dbReference type="EMBL" id="GAO47819.1"/>
    </source>
</evidence>
<dbReference type="PANTHER" id="PTHR12963">
    <property type="entry name" value="THYROID RECEPTOR INTERACTING PROTEIN RELATED"/>
    <property type="match status" value="1"/>
</dbReference>
<keyword evidence="2" id="KW-1133">Transmembrane helix</keyword>
<reference evidence="4 5" key="1">
    <citation type="journal article" date="2011" name="J. Gen. Appl. Microbiol.">
        <title>Draft genome sequencing of the enigmatic yeast Saitoella complicata.</title>
        <authorList>
            <person name="Nishida H."/>
            <person name="Hamamoto M."/>
            <person name="Sugiyama J."/>
        </authorList>
    </citation>
    <scope>NUCLEOTIDE SEQUENCE [LARGE SCALE GENOMIC DNA]</scope>
    <source>
        <strain evidence="4 5">NRRL Y-17804</strain>
    </source>
</reference>
<dbReference type="InterPro" id="IPR009349">
    <property type="entry name" value="TRIP4/RQT4_C2HC5_Znf"/>
</dbReference>